<protein>
    <submittedName>
        <fullName evidence="3">Alpha-amylase family glycosyl hydrolase</fullName>
    </submittedName>
</protein>
<dbReference type="InterPro" id="IPR017853">
    <property type="entry name" value="GH"/>
</dbReference>
<comment type="caution">
    <text evidence="3">The sequence shown here is derived from an EMBL/GenBank/DDBJ whole genome shotgun (WGS) entry which is preliminary data.</text>
</comment>
<dbReference type="Gene3D" id="3.20.20.80">
    <property type="entry name" value="Glycosidases"/>
    <property type="match status" value="2"/>
</dbReference>
<dbReference type="CDD" id="cd11339">
    <property type="entry name" value="AmyAc_bac_CMD_like_2"/>
    <property type="match status" value="1"/>
</dbReference>
<dbReference type="GO" id="GO:0016787">
    <property type="term" value="F:hydrolase activity"/>
    <property type="evidence" value="ECO:0007669"/>
    <property type="project" value="UniProtKB-KW"/>
</dbReference>
<dbReference type="SUPFAM" id="SSF51445">
    <property type="entry name" value="(Trans)glycosidases"/>
    <property type="match status" value="1"/>
</dbReference>
<dbReference type="InterPro" id="IPR006047">
    <property type="entry name" value="GH13_cat_dom"/>
</dbReference>
<dbReference type="RefSeq" id="WP_380939489.1">
    <property type="nucleotide sequence ID" value="NZ_JBHUFC010000002.1"/>
</dbReference>
<keyword evidence="3" id="KW-0378">Hydrolase</keyword>
<reference evidence="4" key="1">
    <citation type="journal article" date="2019" name="Int. J. Syst. Evol. Microbiol.">
        <title>The Global Catalogue of Microorganisms (GCM) 10K type strain sequencing project: providing services to taxonomists for standard genome sequencing and annotation.</title>
        <authorList>
            <consortium name="The Broad Institute Genomics Platform"/>
            <consortium name="The Broad Institute Genome Sequencing Center for Infectious Disease"/>
            <person name="Wu L."/>
            <person name="Ma J."/>
        </authorList>
    </citation>
    <scope>NUCLEOTIDE SEQUENCE [LARGE SCALE GENOMIC DNA]</scope>
    <source>
        <strain evidence="4">Q85</strain>
    </source>
</reference>
<dbReference type="Pfam" id="PF00128">
    <property type="entry name" value="Alpha-amylase"/>
    <property type="match status" value="1"/>
</dbReference>
<dbReference type="PANTHER" id="PTHR10357:SF209">
    <property type="entry name" value="PERIPLASMIC ALPHA-AMYLASE"/>
    <property type="match status" value="1"/>
</dbReference>
<dbReference type="PANTHER" id="PTHR10357">
    <property type="entry name" value="ALPHA-AMYLASE FAMILY MEMBER"/>
    <property type="match status" value="1"/>
</dbReference>
<dbReference type="EMBL" id="JBHUFC010000002">
    <property type="protein sequence ID" value="MFD1787120.1"/>
    <property type="molecule type" value="Genomic_DNA"/>
</dbReference>
<evidence type="ECO:0000313" key="4">
    <source>
        <dbReference type="Proteomes" id="UP001597283"/>
    </source>
</evidence>
<sequence>MSLALALILAANLSPVRAELVEAPLLEPRANGGSIGERPFDKLRANGSGESVRTREGGEFRARPPEDEIIYFVLPDRFDNADPSNDRGGLKGGPLQTGFDPTRKGFYHGGDLKGLIRRLDYIQALGATALWVGPIFKNKAVQGAPGQESAGYHGYWITDFTTVDPHLGTDADFRALVDAAHARGMKVYMDIIVNHTADVIQIRECAGRSECVYRSRADYPYQRRGGVTGQPINPGFAGDGVHTADNFATLTDPSYAYTPVVPAAEKGIKVPAWLNDVTLYHNRGDTTYRNESSTMGDFVGLDDLMTENPRVVAGMIDIFGGWIDRYGIDGFRIDTAKHVNPEFWRVFIPAMEARAKAKGIANFHMFGEVSEHDIRPAALAEWTRTADLPAVLDFAFKEAVAATVAGTQGTVLFEHLFDGDAIYAKGADTARILPTFTGNHDDGRIATSIRKAFPAAPEAEILDRVRLSNAMLLTLRGVPTIYSGDEQGFAGDGGDQDAREDMFASKVASYNDNRLVGSTRTTATENFGSDGALFRQIAELSRIRRAEPALRRGTTVIRYRQDTPGLLAISRIDPATGREVLLTFNTSTTQVTRQVQVEVASARFAALAGACASTATAPGSVTVTLPPLGYSICASDSK</sequence>
<keyword evidence="4" id="KW-1185">Reference proteome</keyword>
<organism evidence="3 4">
    <name type="scientific">Sphingomonas floccifaciens</name>
    <dbReference type="NCBI Taxonomy" id="1844115"/>
    <lineage>
        <taxon>Bacteria</taxon>
        <taxon>Pseudomonadati</taxon>
        <taxon>Pseudomonadota</taxon>
        <taxon>Alphaproteobacteria</taxon>
        <taxon>Sphingomonadales</taxon>
        <taxon>Sphingomonadaceae</taxon>
        <taxon>Sphingomonas</taxon>
    </lineage>
</organism>
<proteinExistence type="predicted"/>
<accession>A0ABW4NCS8</accession>
<name>A0ABW4NCS8_9SPHN</name>
<dbReference type="Proteomes" id="UP001597283">
    <property type="component" value="Unassembled WGS sequence"/>
</dbReference>
<feature type="region of interest" description="Disordered" evidence="1">
    <location>
        <begin position="36"/>
        <end position="59"/>
    </location>
</feature>
<evidence type="ECO:0000313" key="3">
    <source>
        <dbReference type="EMBL" id="MFD1787120.1"/>
    </source>
</evidence>
<dbReference type="SMART" id="SM00642">
    <property type="entry name" value="Aamy"/>
    <property type="match status" value="1"/>
</dbReference>
<evidence type="ECO:0000256" key="1">
    <source>
        <dbReference type="SAM" id="MobiDB-lite"/>
    </source>
</evidence>
<gene>
    <name evidence="3" type="ORF">ACFSC3_06015</name>
</gene>
<feature type="domain" description="Glycosyl hydrolase family 13 catalytic" evidence="2">
    <location>
        <begin position="72"/>
        <end position="544"/>
    </location>
</feature>
<evidence type="ECO:0000259" key="2">
    <source>
        <dbReference type="SMART" id="SM00642"/>
    </source>
</evidence>